<evidence type="ECO:0000313" key="2">
    <source>
        <dbReference type="Proteomes" id="UP001633002"/>
    </source>
</evidence>
<accession>A0ABD3HXV2</accession>
<dbReference type="AlphaFoldDB" id="A0ABD3HXV2"/>
<gene>
    <name evidence="1" type="ORF">R1sor_010378</name>
</gene>
<dbReference type="Proteomes" id="UP001633002">
    <property type="component" value="Unassembled WGS sequence"/>
</dbReference>
<keyword evidence="2" id="KW-1185">Reference proteome</keyword>
<reference evidence="1 2" key="1">
    <citation type="submission" date="2024-09" db="EMBL/GenBank/DDBJ databases">
        <title>Chromosome-scale assembly of Riccia sorocarpa.</title>
        <authorList>
            <person name="Paukszto L."/>
        </authorList>
    </citation>
    <scope>NUCLEOTIDE SEQUENCE [LARGE SCALE GENOMIC DNA]</scope>
    <source>
        <strain evidence="1">LP-2024</strain>
        <tissue evidence="1">Aerial parts of the thallus</tissue>
    </source>
</reference>
<comment type="caution">
    <text evidence="1">The sequence shown here is derived from an EMBL/GenBank/DDBJ whole genome shotgun (WGS) entry which is preliminary data.</text>
</comment>
<proteinExistence type="predicted"/>
<dbReference type="EMBL" id="JBJQOH010000002">
    <property type="protein sequence ID" value="KAL3696302.1"/>
    <property type="molecule type" value="Genomic_DNA"/>
</dbReference>
<protein>
    <submittedName>
        <fullName evidence="1">Uncharacterized protein</fullName>
    </submittedName>
</protein>
<name>A0ABD3HXV2_9MARC</name>
<organism evidence="1 2">
    <name type="scientific">Riccia sorocarpa</name>
    <dbReference type="NCBI Taxonomy" id="122646"/>
    <lineage>
        <taxon>Eukaryota</taxon>
        <taxon>Viridiplantae</taxon>
        <taxon>Streptophyta</taxon>
        <taxon>Embryophyta</taxon>
        <taxon>Marchantiophyta</taxon>
        <taxon>Marchantiopsida</taxon>
        <taxon>Marchantiidae</taxon>
        <taxon>Marchantiales</taxon>
        <taxon>Ricciaceae</taxon>
        <taxon>Riccia</taxon>
    </lineage>
</organism>
<evidence type="ECO:0000313" key="1">
    <source>
        <dbReference type="EMBL" id="KAL3696302.1"/>
    </source>
</evidence>
<sequence length="223" mass="25416">MNARMAAMGRKDLHEVLKAKLQRFHIKNHLAAIAYFYDINLTCTIANNDRKVVFTELNKALHLWGQDILLHGMSFITGYRTLKSKIDKEGVDVSYEIISEWLKHAVVGHQKPHAFYEHMKSIFDSYVNLENDPETTWTGSLELKRGGYNARLMPWMLSYRESHELEHAPTMTDPDSPPTSPPNPMELVKPISGITPVMEEPKLRCASEIAVVWSTPSNVINLS</sequence>